<evidence type="ECO:0000256" key="1">
    <source>
        <dbReference type="ARBA" id="ARBA00003416"/>
    </source>
</evidence>
<name>A0ABQ5Z2Y3_9SPHN</name>
<dbReference type="PANTHER" id="PTHR30563:SF0">
    <property type="entry name" value="DNA RECOMBINATION PROTEIN RMUC"/>
    <property type="match status" value="1"/>
</dbReference>
<comment type="similarity">
    <text evidence="2">Belongs to the RmuC family.</text>
</comment>
<dbReference type="PANTHER" id="PTHR30563">
    <property type="entry name" value="DNA RECOMBINATION PROTEIN RMUC"/>
    <property type="match status" value="1"/>
</dbReference>
<accession>A0ABQ5Z2Y3</accession>
<dbReference type="RefSeq" id="WP_029940481.1">
    <property type="nucleotide sequence ID" value="NZ_BSOO01000001.1"/>
</dbReference>
<sequence length="526" mass="58293">MDAWMVAVLVGVIAVAGVLLGWFLGSRPAAASAAEAAQLRDQVATLGRDQAVAAEQLRRSVQVEESLKAVTEERDSLAGELAASRVISQRYAELEERHRALQDDAGNLRGDIASAAERLQRLAEVERVLEQRTAERDEALRLKAGLETEVKSFEERLADLRKSRDELVVQFREVGDKLLEKAQADFLAKADERLSKADLESQAKLQTLLQPVSETLKRYEEGLQRVEAERKDSYGELRGVLGELRKDNSQVRDETRNLVNALRSSPKARGRWGEQSLRNVLVQAGLTEGIDFEMEVSLETADGRLRPDVVVNLPSNRKLVIDAKCSLNAFLDACDEVDEERRQACFKLHVASMRNHAQALGSKDYWAQFGEAADYVIMYIPGEHFLTAALEQDPQLWDWAFERRVLLATPTNLVAIARTVASVWRQEKITEQAEVIAALGKELHSRIATMAEHVVRMGRNLATANDAYNKMVGSLETQVFTQAKRFEGLGSGSNKEITSPPLVEVAPRPLTKLAPPAAPDDAIAAE</sequence>
<organism evidence="7 8">
    <name type="scientific">Sphingomonas astaxanthinifaciens DSM 22298</name>
    <dbReference type="NCBI Taxonomy" id="1123267"/>
    <lineage>
        <taxon>Bacteria</taxon>
        <taxon>Pseudomonadati</taxon>
        <taxon>Pseudomonadota</taxon>
        <taxon>Alphaproteobacteria</taxon>
        <taxon>Sphingomonadales</taxon>
        <taxon>Sphingomonadaceae</taxon>
        <taxon>Sphingomonas</taxon>
    </lineage>
</organism>
<comment type="function">
    <text evidence="1">Involved in DNA recombination.</text>
</comment>
<evidence type="ECO:0000256" key="6">
    <source>
        <dbReference type="SAM" id="Coils"/>
    </source>
</evidence>
<proteinExistence type="inferred from homology"/>
<feature type="coiled-coil region" evidence="6">
    <location>
        <begin position="84"/>
        <end position="170"/>
    </location>
</feature>
<evidence type="ECO:0000313" key="7">
    <source>
        <dbReference type="EMBL" id="GLR46442.1"/>
    </source>
</evidence>
<dbReference type="EMBL" id="BSOO01000001">
    <property type="protein sequence ID" value="GLR46442.1"/>
    <property type="molecule type" value="Genomic_DNA"/>
</dbReference>
<dbReference type="Pfam" id="PF02646">
    <property type="entry name" value="RmuC"/>
    <property type="match status" value="1"/>
</dbReference>
<evidence type="ECO:0000313" key="8">
    <source>
        <dbReference type="Proteomes" id="UP001156703"/>
    </source>
</evidence>
<keyword evidence="5" id="KW-0233">DNA recombination</keyword>
<dbReference type="InterPro" id="IPR003798">
    <property type="entry name" value="DNA_recombination_RmuC"/>
</dbReference>
<evidence type="ECO:0000256" key="4">
    <source>
        <dbReference type="ARBA" id="ARBA00023054"/>
    </source>
</evidence>
<evidence type="ECO:0000256" key="5">
    <source>
        <dbReference type="ARBA" id="ARBA00023172"/>
    </source>
</evidence>
<reference evidence="8" key="1">
    <citation type="journal article" date="2019" name="Int. J. Syst. Evol. Microbiol.">
        <title>The Global Catalogue of Microorganisms (GCM) 10K type strain sequencing project: providing services to taxonomists for standard genome sequencing and annotation.</title>
        <authorList>
            <consortium name="The Broad Institute Genomics Platform"/>
            <consortium name="The Broad Institute Genome Sequencing Center for Infectious Disease"/>
            <person name="Wu L."/>
            <person name="Ma J."/>
        </authorList>
    </citation>
    <scope>NUCLEOTIDE SEQUENCE [LARGE SCALE GENOMIC DNA]</scope>
    <source>
        <strain evidence="8">NBRC 102146</strain>
    </source>
</reference>
<protein>
    <recommendedName>
        <fullName evidence="3">DNA recombination protein RmuC homolog</fullName>
    </recommendedName>
</protein>
<gene>
    <name evidence="7" type="ORF">GCM10007925_01530</name>
</gene>
<keyword evidence="4 6" id="KW-0175">Coiled coil</keyword>
<comment type="caution">
    <text evidence="7">The sequence shown here is derived from an EMBL/GenBank/DDBJ whole genome shotgun (WGS) entry which is preliminary data.</text>
</comment>
<dbReference type="Proteomes" id="UP001156703">
    <property type="component" value="Unassembled WGS sequence"/>
</dbReference>
<evidence type="ECO:0000256" key="3">
    <source>
        <dbReference type="ARBA" id="ARBA00021840"/>
    </source>
</evidence>
<keyword evidence="8" id="KW-1185">Reference proteome</keyword>
<evidence type="ECO:0000256" key="2">
    <source>
        <dbReference type="ARBA" id="ARBA00009840"/>
    </source>
</evidence>